<dbReference type="GO" id="GO:0016813">
    <property type="term" value="F:hydrolase activity, acting on carbon-nitrogen (but not peptide) bonds, in linear amidines"/>
    <property type="evidence" value="ECO:0007669"/>
    <property type="project" value="UniProtKB-ARBA"/>
</dbReference>
<dbReference type="GO" id="GO:0046872">
    <property type="term" value="F:metal ion binding"/>
    <property type="evidence" value="ECO:0007669"/>
    <property type="project" value="InterPro"/>
</dbReference>
<protein>
    <submittedName>
        <fullName evidence="2">Arginase</fullName>
    </submittedName>
</protein>
<sequence>MSGLDFLTPVSEEMFAFAQSCNTQQLGSKIVLHTETDFPDLEKVKLALVFVPEYRNSSQQTVSGIEDQFRKHFYTMFPGNWLSSVADLGTLIPGEAPEDTYFALQSLCADLIKNRVIPIVIGGSQDLTYPMYRAYDKLDQMVNLVGIDYKFDLGKAPDTISAESYLSPIIMEQPNNLFNYANLGYQTYYNAQEEIDLVYKLYFEAYRLGEISSKIELAEPVFRDADLVSVDINAVSADVTFNLPGEPNGFTGREICALMRYAGISDKTSSLGLFNVQGNQRELKLLSQMVWYFIDGFQYRAGDYPFGGKESYIRYIVPHEGEEMVFYKSDKTGRWWIEIVNINSHTKSKRTSLLPCSYDDYLQACEQDIPERYWKAIRKAIV</sequence>
<dbReference type="AlphaFoldDB" id="A0A255ZIB6"/>
<dbReference type="SUPFAM" id="SSF52768">
    <property type="entry name" value="Arginase/deacetylase"/>
    <property type="match status" value="1"/>
</dbReference>
<dbReference type="InterPro" id="IPR023696">
    <property type="entry name" value="Ureohydrolase_dom_sf"/>
</dbReference>
<name>A0A255ZIB6_9FLAO</name>
<comment type="caution">
    <text evidence="2">The sequence shown here is derived from an EMBL/GenBank/DDBJ whole genome shotgun (WGS) entry which is preliminary data.</text>
</comment>
<dbReference type="EMBL" id="NOXX01000220">
    <property type="protein sequence ID" value="OYQ40625.1"/>
    <property type="molecule type" value="Genomic_DNA"/>
</dbReference>
<proteinExistence type="inferred from homology"/>
<dbReference type="Proteomes" id="UP000216035">
    <property type="component" value="Unassembled WGS sequence"/>
</dbReference>
<evidence type="ECO:0000256" key="1">
    <source>
        <dbReference type="PROSITE-ProRule" id="PRU00742"/>
    </source>
</evidence>
<gene>
    <name evidence="2" type="ORF">CHX27_13155</name>
</gene>
<organism evidence="2 3">
    <name type="scientific">Flavobacterium aurantiibacter</name>
    <dbReference type="NCBI Taxonomy" id="2023067"/>
    <lineage>
        <taxon>Bacteria</taxon>
        <taxon>Pseudomonadati</taxon>
        <taxon>Bacteroidota</taxon>
        <taxon>Flavobacteriia</taxon>
        <taxon>Flavobacteriales</taxon>
        <taxon>Flavobacteriaceae</taxon>
        <taxon>Flavobacterium</taxon>
    </lineage>
</organism>
<dbReference type="RefSeq" id="WP_094487222.1">
    <property type="nucleotide sequence ID" value="NZ_NOXX01000220.1"/>
</dbReference>
<keyword evidence="3" id="KW-1185">Reference proteome</keyword>
<evidence type="ECO:0000313" key="3">
    <source>
        <dbReference type="Proteomes" id="UP000216035"/>
    </source>
</evidence>
<dbReference type="CDD" id="cd09988">
    <property type="entry name" value="Formimidoylglutamase"/>
    <property type="match status" value="1"/>
</dbReference>
<dbReference type="InterPro" id="IPR006035">
    <property type="entry name" value="Ureohydrolase"/>
</dbReference>
<dbReference type="Pfam" id="PF00491">
    <property type="entry name" value="Arginase"/>
    <property type="match status" value="1"/>
</dbReference>
<reference evidence="2 3" key="1">
    <citation type="submission" date="2017-07" db="EMBL/GenBank/DDBJ databases">
        <title>Flavobacterium cyanobacteriorum sp. nov., isolated from cyanobacterial aggregates in a eutrophic lake.</title>
        <authorList>
            <person name="Cai H."/>
        </authorList>
    </citation>
    <scope>NUCLEOTIDE SEQUENCE [LARGE SCALE GENOMIC DNA]</scope>
    <source>
        <strain evidence="2 3">TH167</strain>
    </source>
</reference>
<dbReference type="PROSITE" id="PS51409">
    <property type="entry name" value="ARGINASE_2"/>
    <property type="match status" value="1"/>
</dbReference>
<dbReference type="Gene3D" id="3.40.800.10">
    <property type="entry name" value="Ureohydrolase domain"/>
    <property type="match status" value="1"/>
</dbReference>
<dbReference type="OrthoDB" id="931936at2"/>
<comment type="similarity">
    <text evidence="1">Belongs to the arginase family.</text>
</comment>
<accession>A0A255ZIB6</accession>
<evidence type="ECO:0000313" key="2">
    <source>
        <dbReference type="EMBL" id="OYQ40625.1"/>
    </source>
</evidence>